<feature type="transmembrane region" description="Helical" evidence="6">
    <location>
        <begin position="386"/>
        <end position="405"/>
    </location>
</feature>
<keyword evidence="4 6" id="KW-1133">Transmembrane helix</keyword>
<dbReference type="GO" id="GO:0005886">
    <property type="term" value="C:plasma membrane"/>
    <property type="evidence" value="ECO:0007669"/>
    <property type="project" value="UniProtKB-SubCell"/>
</dbReference>
<comment type="caution">
    <text evidence="8">The sequence shown here is derived from an EMBL/GenBank/DDBJ whole genome shotgun (WGS) entry which is preliminary data.</text>
</comment>
<dbReference type="InterPro" id="IPR011701">
    <property type="entry name" value="MFS"/>
</dbReference>
<protein>
    <submittedName>
        <fullName evidence="8">Antiporter</fullName>
    </submittedName>
</protein>
<dbReference type="PRINTS" id="PR01036">
    <property type="entry name" value="TCRTETB"/>
</dbReference>
<evidence type="ECO:0000256" key="1">
    <source>
        <dbReference type="ARBA" id="ARBA00004651"/>
    </source>
</evidence>
<reference evidence="8 9" key="1">
    <citation type="submission" date="2018-05" db="EMBL/GenBank/DDBJ databases">
        <title>Paenibacillus flagellatus sp. nov., isolated from selenium mineral soil.</title>
        <authorList>
            <person name="Dai X."/>
        </authorList>
    </citation>
    <scope>NUCLEOTIDE SEQUENCE [LARGE SCALE GENOMIC DNA]</scope>
    <source>
        <strain evidence="8 9">DXL2</strain>
    </source>
</reference>
<feature type="transmembrane region" description="Helical" evidence="6">
    <location>
        <begin position="79"/>
        <end position="96"/>
    </location>
</feature>
<evidence type="ECO:0000313" key="9">
    <source>
        <dbReference type="Proteomes" id="UP000247476"/>
    </source>
</evidence>
<dbReference type="Gene3D" id="1.20.1250.20">
    <property type="entry name" value="MFS general substrate transporter like domains"/>
    <property type="match status" value="1"/>
</dbReference>
<name>A0A2V5KS19_9BACL</name>
<keyword evidence="2" id="KW-0813">Transport</keyword>
<feature type="transmembrane region" description="Helical" evidence="6">
    <location>
        <begin position="257"/>
        <end position="278"/>
    </location>
</feature>
<feature type="transmembrane region" description="Helical" evidence="6">
    <location>
        <begin position="102"/>
        <end position="124"/>
    </location>
</feature>
<comment type="subcellular location">
    <subcellularLocation>
        <location evidence="1">Cell membrane</location>
        <topology evidence="1">Multi-pass membrane protein</topology>
    </subcellularLocation>
</comment>
<evidence type="ECO:0000256" key="6">
    <source>
        <dbReference type="SAM" id="Phobius"/>
    </source>
</evidence>
<sequence length="464" mass="49371">MHTDAKLRKGTVLMRLLLATVMISAMNAIMFNVVLPQIGDEFGLTLAQASWLSSAYTLLYAFGTVTYGKLADRFQLKSLLTFGLSLFAAGSLVGLLSQSFGIALLARCLQAAGAAAVPAMALIIPARYFPREKRGSAIGMTATGLALGGALAPVVSAAVVSVASWRWLFLPSLLMLALLPLYRRFLENEPKEERSRPFDWLGGSLLAASVTLLLLGVTNRSWLYVSCGVAAVLLFIVRIRRAEHPFVQPRLFRNRAYAVGLTLAFLIAGIGVSLYFLTPIMLSDVYRLDSAWIGFAMVPAAAASSILGRKAGKLADRKGNAYLYAVGSACLIGCFALLSVFTGISPVWIAVFLMFGNVGQSFLQIAMSNSVSGSLPQDQTGIGMGLFSMISFIAQGMAAGVYGIAAAQGASANWNPLLAGPDGALYSNVYLVLAAAHVVLLTVYRLRLRKGRPSVAVPLSPARE</sequence>
<evidence type="ECO:0000256" key="2">
    <source>
        <dbReference type="ARBA" id="ARBA00022448"/>
    </source>
</evidence>
<organism evidence="8 9">
    <name type="scientific">Paenibacillus flagellatus</name>
    <dbReference type="NCBI Taxonomy" id="2211139"/>
    <lineage>
        <taxon>Bacteria</taxon>
        <taxon>Bacillati</taxon>
        <taxon>Bacillota</taxon>
        <taxon>Bacilli</taxon>
        <taxon>Bacillales</taxon>
        <taxon>Paenibacillaceae</taxon>
        <taxon>Paenibacillus</taxon>
    </lineage>
</organism>
<evidence type="ECO:0000259" key="7">
    <source>
        <dbReference type="PROSITE" id="PS50850"/>
    </source>
</evidence>
<dbReference type="InterPro" id="IPR036259">
    <property type="entry name" value="MFS_trans_sf"/>
</dbReference>
<feature type="transmembrane region" description="Helical" evidence="6">
    <location>
        <begin position="290"/>
        <end position="309"/>
    </location>
</feature>
<keyword evidence="9" id="KW-1185">Reference proteome</keyword>
<evidence type="ECO:0000313" key="8">
    <source>
        <dbReference type="EMBL" id="PYI54327.1"/>
    </source>
</evidence>
<feature type="transmembrane region" description="Helical" evidence="6">
    <location>
        <begin position="425"/>
        <end position="444"/>
    </location>
</feature>
<evidence type="ECO:0000256" key="3">
    <source>
        <dbReference type="ARBA" id="ARBA00022692"/>
    </source>
</evidence>
<dbReference type="Proteomes" id="UP000247476">
    <property type="component" value="Unassembled WGS sequence"/>
</dbReference>
<feature type="transmembrane region" description="Helical" evidence="6">
    <location>
        <begin position="12"/>
        <end position="34"/>
    </location>
</feature>
<accession>A0A2V5KS19</accession>
<evidence type="ECO:0000256" key="5">
    <source>
        <dbReference type="ARBA" id="ARBA00023136"/>
    </source>
</evidence>
<dbReference type="SUPFAM" id="SSF103473">
    <property type="entry name" value="MFS general substrate transporter"/>
    <property type="match status" value="1"/>
</dbReference>
<dbReference type="PANTHER" id="PTHR42718:SF9">
    <property type="entry name" value="MAJOR FACILITATOR SUPERFAMILY MULTIDRUG TRANSPORTER MFSC"/>
    <property type="match status" value="1"/>
</dbReference>
<dbReference type="GO" id="GO:0022857">
    <property type="term" value="F:transmembrane transporter activity"/>
    <property type="evidence" value="ECO:0007669"/>
    <property type="project" value="InterPro"/>
</dbReference>
<feature type="transmembrane region" description="Helical" evidence="6">
    <location>
        <begin position="165"/>
        <end position="186"/>
    </location>
</feature>
<feature type="transmembrane region" description="Helical" evidence="6">
    <location>
        <begin position="46"/>
        <end position="67"/>
    </location>
</feature>
<gene>
    <name evidence="8" type="ORF">DLM86_12690</name>
</gene>
<keyword evidence="3 6" id="KW-0812">Transmembrane</keyword>
<dbReference type="Pfam" id="PF07690">
    <property type="entry name" value="MFS_1"/>
    <property type="match status" value="1"/>
</dbReference>
<proteinExistence type="predicted"/>
<dbReference type="EMBL" id="QJVJ01000005">
    <property type="protein sequence ID" value="PYI54327.1"/>
    <property type="molecule type" value="Genomic_DNA"/>
</dbReference>
<feature type="transmembrane region" description="Helical" evidence="6">
    <location>
        <begin position="198"/>
        <end position="215"/>
    </location>
</feature>
<keyword evidence="5 6" id="KW-0472">Membrane</keyword>
<dbReference type="PANTHER" id="PTHR42718">
    <property type="entry name" value="MAJOR FACILITATOR SUPERFAMILY MULTIDRUG TRANSPORTER MFSC"/>
    <property type="match status" value="1"/>
</dbReference>
<dbReference type="PROSITE" id="PS50850">
    <property type="entry name" value="MFS"/>
    <property type="match status" value="1"/>
</dbReference>
<feature type="transmembrane region" description="Helical" evidence="6">
    <location>
        <begin position="221"/>
        <end position="237"/>
    </location>
</feature>
<evidence type="ECO:0000256" key="4">
    <source>
        <dbReference type="ARBA" id="ARBA00022989"/>
    </source>
</evidence>
<dbReference type="InterPro" id="IPR020846">
    <property type="entry name" value="MFS_dom"/>
</dbReference>
<dbReference type="Gene3D" id="1.20.1720.10">
    <property type="entry name" value="Multidrug resistance protein D"/>
    <property type="match status" value="1"/>
</dbReference>
<dbReference type="OrthoDB" id="2403626at2"/>
<feature type="transmembrane region" description="Helical" evidence="6">
    <location>
        <begin position="136"/>
        <end position="159"/>
    </location>
</feature>
<feature type="transmembrane region" description="Helical" evidence="6">
    <location>
        <begin position="321"/>
        <end position="341"/>
    </location>
</feature>
<feature type="domain" description="Major facilitator superfamily (MFS) profile" evidence="7">
    <location>
        <begin position="12"/>
        <end position="452"/>
    </location>
</feature>
<dbReference type="CDD" id="cd17321">
    <property type="entry name" value="MFS_MMR_MDR_like"/>
    <property type="match status" value="1"/>
</dbReference>
<feature type="transmembrane region" description="Helical" evidence="6">
    <location>
        <begin position="347"/>
        <end position="366"/>
    </location>
</feature>
<dbReference type="AlphaFoldDB" id="A0A2V5KS19"/>